<name>A0AAV6P4A5_9ROSI</name>
<reference evidence="1 2" key="1">
    <citation type="journal article" date="2021" name="Hortic Res">
        <title>The domestication of Cucurbita argyrosperma as revealed by the genome of its wild relative.</title>
        <authorList>
            <person name="Barrera-Redondo J."/>
            <person name="Sanchez-de la Vega G."/>
            <person name="Aguirre-Liguori J.A."/>
            <person name="Castellanos-Morales G."/>
            <person name="Gutierrez-Guerrero Y.T."/>
            <person name="Aguirre-Dugua X."/>
            <person name="Aguirre-Planter E."/>
            <person name="Tenaillon M.I."/>
            <person name="Lira-Saade R."/>
            <person name="Eguiarte L.E."/>
        </authorList>
    </citation>
    <scope>NUCLEOTIDE SEQUENCE [LARGE SCALE GENOMIC DNA]</scope>
    <source>
        <strain evidence="1">JBR-2021</strain>
    </source>
</reference>
<dbReference type="Proteomes" id="UP000685013">
    <property type="component" value="Chromosome 1"/>
</dbReference>
<protein>
    <submittedName>
        <fullName evidence="1">Uncharacterized protein</fullName>
    </submittedName>
</protein>
<organism evidence="1 2">
    <name type="scientific">Cucurbita argyrosperma subsp. sororia</name>
    <dbReference type="NCBI Taxonomy" id="37648"/>
    <lineage>
        <taxon>Eukaryota</taxon>
        <taxon>Viridiplantae</taxon>
        <taxon>Streptophyta</taxon>
        <taxon>Embryophyta</taxon>
        <taxon>Tracheophyta</taxon>
        <taxon>Spermatophyta</taxon>
        <taxon>Magnoliopsida</taxon>
        <taxon>eudicotyledons</taxon>
        <taxon>Gunneridae</taxon>
        <taxon>Pentapetalae</taxon>
        <taxon>rosids</taxon>
        <taxon>fabids</taxon>
        <taxon>Cucurbitales</taxon>
        <taxon>Cucurbitaceae</taxon>
        <taxon>Cucurbiteae</taxon>
        <taxon>Cucurbita</taxon>
    </lineage>
</organism>
<dbReference type="AlphaFoldDB" id="A0AAV6P4A5"/>
<accession>A0AAV6P4A5</accession>
<keyword evidence="2" id="KW-1185">Reference proteome</keyword>
<proteinExistence type="predicted"/>
<evidence type="ECO:0000313" key="2">
    <source>
        <dbReference type="Proteomes" id="UP000685013"/>
    </source>
</evidence>
<sequence length="98" mass="11561">MKENHPKEVLQVAMRNKYGFRSHLQVLNIFKTYNGIQTGLWFLKLPGGLSPFLRIKKCTSSEGIHHVKWRYALEAVGNSNRFRELDCKICNCFVVYRW</sequence>
<comment type="caution">
    <text evidence="1">The sequence shown here is derived from an EMBL/GenBank/DDBJ whole genome shotgun (WGS) entry which is preliminary data.</text>
</comment>
<dbReference type="EMBL" id="JAGKQH010000001">
    <property type="protein sequence ID" value="KAG6607495.1"/>
    <property type="molecule type" value="Genomic_DNA"/>
</dbReference>
<evidence type="ECO:0000313" key="1">
    <source>
        <dbReference type="EMBL" id="KAG6607495.1"/>
    </source>
</evidence>
<gene>
    <name evidence="1" type="ORF">SDJN03_00837</name>
</gene>
<feature type="non-terminal residue" evidence="1">
    <location>
        <position position="1"/>
    </location>
</feature>